<proteinExistence type="predicted"/>
<dbReference type="InterPro" id="IPR021139">
    <property type="entry name" value="NYN"/>
</dbReference>
<dbReference type="Pfam" id="PF01936">
    <property type="entry name" value="NYN"/>
    <property type="match status" value="1"/>
</dbReference>
<feature type="domain" description="NYN" evidence="1">
    <location>
        <begin position="8"/>
        <end position="175"/>
    </location>
</feature>
<dbReference type="GO" id="GO:0004540">
    <property type="term" value="F:RNA nuclease activity"/>
    <property type="evidence" value="ECO:0007669"/>
    <property type="project" value="InterPro"/>
</dbReference>
<dbReference type="CDD" id="cd18722">
    <property type="entry name" value="PIN_NicB-like"/>
    <property type="match status" value="1"/>
</dbReference>
<protein>
    <submittedName>
        <fullName evidence="2">Uncharacterized conserved protein, LabA/DUF88 family</fullName>
    </submittedName>
</protein>
<organism evidence="2">
    <name type="scientific">Candidatus Kentrum sp. FW</name>
    <dbReference type="NCBI Taxonomy" id="2126338"/>
    <lineage>
        <taxon>Bacteria</taxon>
        <taxon>Pseudomonadati</taxon>
        <taxon>Pseudomonadota</taxon>
        <taxon>Gammaproteobacteria</taxon>
        <taxon>Candidatus Kentrum</taxon>
    </lineage>
</organism>
<evidence type="ECO:0000259" key="1">
    <source>
        <dbReference type="Pfam" id="PF01936"/>
    </source>
</evidence>
<dbReference type="Gene3D" id="3.40.50.1010">
    <property type="entry name" value="5'-nuclease"/>
    <property type="match status" value="1"/>
</dbReference>
<dbReference type="AlphaFoldDB" id="A0A450S978"/>
<dbReference type="EMBL" id="CAADEW010000020">
    <property type="protein sequence ID" value="VFJ48546.1"/>
    <property type="molecule type" value="Genomic_DNA"/>
</dbReference>
<sequence>MPIERKRVHCFVDGFNLYHAIKALGPTANHLKWLDLWKLATAFIVPSQEQLTGVSYFTAFATWIPDAYARHRTYIKALESSGVTTVIGRFKRKEKSCPQCNKKIPSHEEKESDVSFGIYIVHQAHIDGFDKAFIITADSDFLPVIKLVSEYFPKKEIHLLIPPGRYKTSRDLRNSIKSSKIKRKHLENNLFPERVRNDSGDIITRPEKYQPLLQE</sequence>
<name>A0A450S978_9GAMM</name>
<evidence type="ECO:0000313" key="2">
    <source>
        <dbReference type="EMBL" id="VFJ48546.1"/>
    </source>
</evidence>
<accession>A0A450S978</accession>
<gene>
    <name evidence="2" type="ORF">BECKFW1821A_GA0114235_102013</name>
</gene>
<reference evidence="2" key="1">
    <citation type="submission" date="2019-02" db="EMBL/GenBank/DDBJ databases">
        <authorList>
            <person name="Gruber-Vodicka R. H."/>
            <person name="Seah K. B. B."/>
        </authorList>
    </citation>
    <scope>NUCLEOTIDE SEQUENCE</scope>
    <source>
        <strain evidence="2">BECK_BZ15</strain>
    </source>
</reference>